<name>C5B8B2_EDWI9</name>
<sequence length="41" mass="4726">MNHTHETMVKALQIEINKLQKIGVEAVLNAEMPHHLSYDKN</sequence>
<dbReference type="KEGG" id="eic:NT01EI_2311"/>
<dbReference type="AlphaFoldDB" id="C5B8B2"/>
<dbReference type="Proteomes" id="UP000001485">
    <property type="component" value="Chromosome"/>
</dbReference>
<accession>C5B8B2</accession>
<reference evidence="1 2" key="2">
    <citation type="journal article" date="2012" name="J. Bacteriol.">
        <title>Genome Sequence of Edwardsiella ictaluri 93-146, a Strain Associated with a Natural Channel Catfish Outbreak of Enteric Septicemia of Catfish.</title>
        <authorList>
            <person name="Williams M.L."/>
            <person name="Gillaspy A.F."/>
            <person name="Dyer D.W."/>
            <person name="Thune R.L."/>
            <person name="Waldbieser G.C."/>
            <person name="Schuster S.C."/>
            <person name="Gipson J."/>
            <person name="Zaitshik J."/>
            <person name="Landry C."/>
            <person name="Banes M.M."/>
            <person name="Lawrence M.L."/>
        </authorList>
    </citation>
    <scope>NUCLEOTIDE SEQUENCE [LARGE SCALE GENOMIC DNA]</scope>
    <source>
        <strain evidence="1 2">93-146</strain>
    </source>
</reference>
<gene>
    <name evidence="1" type="ordered locus">NT01EI_2311</name>
</gene>
<evidence type="ECO:0000313" key="1">
    <source>
        <dbReference type="EMBL" id="ACR69482.1"/>
    </source>
</evidence>
<evidence type="ECO:0000313" key="2">
    <source>
        <dbReference type="Proteomes" id="UP000001485"/>
    </source>
</evidence>
<proteinExistence type="predicted"/>
<reference evidence="2" key="1">
    <citation type="submission" date="2009-03" db="EMBL/GenBank/DDBJ databases">
        <title>Complete genome sequence of Edwardsiella ictaluri 93-146.</title>
        <authorList>
            <person name="Williams M.L."/>
            <person name="Gillaspy A.F."/>
            <person name="Dyer D.W."/>
            <person name="Thune R.L."/>
            <person name="Waldbieser G.C."/>
            <person name="Schuster S.C."/>
            <person name="Gipson J."/>
            <person name="Zaitshik J."/>
            <person name="Landry C."/>
            <person name="Lawrence M.L."/>
        </authorList>
    </citation>
    <scope>NUCLEOTIDE SEQUENCE [LARGE SCALE GENOMIC DNA]</scope>
    <source>
        <strain evidence="2">93-146</strain>
    </source>
</reference>
<dbReference type="HOGENOM" id="CLU_3269250_0_0_6"/>
<protein>
    <submittedName>
        <fullName evidence="1">Uncharacterized protein</fullName>
    </submittedName>
</protein>
<dbReference type="EMBL" id="CP001600">
    <property type="protein sequence ID" value="ACR69482.1"/>
    <property type="molecule type" value="Genomic_DNA"/>
</dbReference>
<organism evidence="1 2">
    <name type="scientific">Edwardsiella ictaluri (strain 93-146)</name>
    <dbReference type="NCBI Taxonomy" id="634503"/>
    <lineage>
        <taxon>Bacteria</taxon>
        <taxon>Pseudomonadati</taxon>
        <taxon>Pseudomonadota</taxon>
        <taxon>Gammaproteobacteria</taxon>
        <taxon>Enterobacterales</taxon>
        <taxon>Hafniaceae</taxon>
        <taxon>Edwardsiella</taxon>
    </lineage>
</organism>